<dbReference type="PANTHER" id="PTHR47592:SF27">
    <property type="entry name" value="OS08G0421700 PROTEIN"/>
    <property type="match status" value="1"/>
</dbReference>
<dbReference type="Gene3D" id="4.10.60.10">
    <property type="entry name" value="Zinc finger, CCHC-type"/>
    <property type="match status" value="1"/>
</dbReference>
<dbReference type="SUPFAM" id="SSF57756">
    <property type="entry name" value="Retrovirus zinc finger-like domains"/>
    <property type="match status" value="1"/>
</dbReference>
<dbReference type="Proteomes" id="UP001227230">
    <property type="component" value="Chromosome 13"/>
</dbReference>
<evidence type="ECO:0000313" key="3">
    <source>
        <dbReference type="Proteomes" id="UP001227230"/>
    </source>
</evidence>
<sequence length="356" mass="40765">MGSKMPYLERKTYLVPCNGTVGESSQCHHFFLGDTVQREVAKVKFATELWLKLESLYMTKSLAKRLHKKIKLYTFKMASGMLIDEHLDHFNKIILDLENIDIIVSDEDKAILLLTSLDASYTNLKEAIMYGRDSLTFDEKRRARSKSKTKKFKCFICHKEEHFKKDCLDRRQNTVKKTVNESDAAVILDGYDNAEVLNVAEVDSGKEWILDLGCSFHMCPIKAWFEDFKEADGGHVLLGNNKHCKILGTGTVRIKGYDGIERVLEDVRYIPELKKNLISLGMLEKSGYTFKLEPNSLRVARGSLTIMKRTIKNGLYTLIDQTVTDKVSIVLKEDVGITKLWHKRLGHINHMGLQEL</sequence>
<reference evidence="2 3" key="1">
    <citation type="journal article" date="2023" name="Hortic Res">
        <title>The complete reference genome for grapevine (Vitis vinifera L.) genetics and breeding.</title>
        <authorList>
            <person name="Shi X."/>
            <person name="Cao S."/>
            <person name="Wang X."/>
            <person name="Huang S."/>
            <person name="Wang Y."/>
            <person name="Liu Z."/>
            <person name="Liu W."/>
            <person name="Leng X."/>
            <person name="Peng Y."/>
            <person name="Wang N."/>
            <person name="Wang Y."/>
            <person name="Ma Z."/>
            <person name="Xu X."/>
            <person name="Zhang F."/>
            <person name="Xue H."/>
            <person name="Zhong H."/>
            <person name="Wang Y."/>
            <person name="Zhang K."/>
            <person name="Velt A."/>
            <person name="Avia K."/>
            <person name="Holtgrawe D."/>
            <person name="Grimplet J."/>
            <person name="Matus J.T."/>
            <person name="Ware D."/>
            <person name="Wu X."/>
            <person name="Wang H."/>
            <person name="Liu C."/>
            <person name="Fang Y."/>
            <person name="Rustenholz C."/>
            <person name="Cheng Z."/>
            <person name="Xiao H."/>
            <person name="Zhou Y."/>
        </authorList>
    </citation>
    <scope>NUCLEOTIDE SEQUENCE [LARGE SCALE GENOMIC DNA]</scope>
    <source>
        <strain evidence="3">cv. Pinot noir / PN40024</strain>
        <tissue evidence="2">Leaf</tissue>
    </source>
</reference>
<accession>A0ABY9D530</accession>
<dbReference type="Pfam" id="PF14223">
    <property type="entry name" value="Retrotran_gag_2"/>
    <property type="match status" value="1"/>
</dbReference>
<keyword evidence="3" id="KW-1185">Reference proteome</keyword>
<dbReference type="PANTHER" id="PTHR47592">
    <property type="entry name" value="PBF68 PROTEIN"/>
    <property type="match status" value="1"/>
</dbReference>
<feature type="domain" description="Retrovirus-related Pol polyprotein from transposon TNT 1-94-like beta-barrel" evidence="1">
    <location>
        <begin position="208"/>
        <end position="288"/>
    </location>
</feature>
<dbReference type="Pfam" id="PF22936">
    <property type="entry name" value="Pol_BBD"/>
    <property type="match status" value="1"/>
</dbReference>
<dbReference type="InterPro" id="IPR054722">
    <property type="entry name" value="PolX-like_BBD"/>
</dbReference>
<name>A0ABY9D530_VITVI</name>
<protein>
    <recommendedName>
        <fullName evidence="1">Retrovirus-related Pol polyprotein from transposon TNT 1-94-like beta-barrel domain-containing protein</fullName>
    </recommendedName>
</protein>
<proteinExistence type="predicted"/>
<gene>
    <name evidence="2" type="ORF">VitviT2T_020279</name>
</gene>
<organism evidence="2 3">
    <name type="scientific">Vitis vinifera</name>
    <name type="common">Grape</name>
    <dbReference type="NCBI Taxonomy" id="29760"/>
    <lineage>
        <taxon>Eukaryota</taxon>
        <taxon>Viridiplantae</taxon>
        <taxon>Streptophyta</taxon>
        <taxon>Embryophyta</taxon>
        <taxon>Tracheophyta</taxon>
        <taxon>Spermatophyta</taxon>
        <taxon>Magnoliopsida</taxon>
        <taxon>eudicotyledons</taxon>
        <taxon>Gunneridae</taxon>
        <taxon>Pentapetalae</taxon>
        <taxon>rosids</taxon>
        <taxon>Vitales</taxon>
        <taxon>Vitaceae</taxon>
        <taxon>Viteae</taxon>
        <taxon>Vitis</taxon>
    </lineage>
</organism>
<evidence type="ECO:0000259" key="1">
    <source>
        <dbReference type="Pfam" id="PF22936"/>
    </source>
</evidence>
<evidence type="ECO:0000313" key="2">
    <source>
        <dbReference type="EMBL" id="WKA02039.1"/>
    </source>
</evidence>
<dbReference type="InterPro" id="IPR036875">
    <property type="entry name" value="Znf_CCHC_sf"/>
</dbReference>
<dbReference type="EMBL" id="CP126660">
    <property type="protein sequence ID" value="WKA02039.1"/>
    <property type="molecule type" value="Genomic_DNA"/>
</dbReference>